<evidence type="ECO:0000313" key="1">
    <source>
        <dbReference type="EMBL" id="SUN58239.1"/>
    </source>
</evidence>
<protein>
    <submittedName>
        <fullName evidence="1">ISSag3, transposase</fullName>
    </submittedName>
</protein>
<dbReference type="InterPro" id="IPR036397">
    <property type="entry name" value="RNaseH_sf"/>
</dbReference>
<dbReference type="PANTHER" id="PTHR10948:SF23">
    <property type="entry name" value="TRANSPOSASE INSI FOR INSERTION SEQUENCE ELEMENT IS30A-RELATED"/>
    <property type="match status" value="1"/>
</dbReference>
<evidence type="ECO:0000313" key="3">
    <source>
        <dbReference type="EMBL" id="SUN63160.1"/>
    </source>
</evidence>
<sequence length="78" mass="8863">MSDLKGVEVYFAHPYASHERGTNENFNGLLREFLPKGVSLNSLTTEELNHYVSAINDRPRRLHKYKTANILFGLAQTA</sequence>
<evidence type="ECO:0000313" key="2">
    <source>
        <dbReference type="EMBL" id="SUN62699.1"/>
    </source>
</evidence>
<dbReference type="GO" id="GO:0004803">
    <property type="term" value="F:transposase activity"/>
    <property type="evidence" value="ECO:0007669"/>
    <property type="project" value="InterPro"/>
</dbReference>
<dbReference type="Gene3D" id="3.30.420.10">
    <property type="entry name" value="Ribonuclease H-like superfamily/Ribonuclease H"/>
    <property type="match status" value="1"/>
</dbReference>
<dbReference type="AlphaFoldDB" id="A0A380K0A5"/>
<proteinExistence type="predicted"/>
<dbReference type="Proteomes" id="UP000254924">
    <property type="component" value="Unassembled WGS sequence"/>
</dbReference>
<dbReference type="EMBL" id="UHFN01000007">
    <property type="protein sequence ID" value="SUN62699.1"/>
    <property type="molecule type" value="Genomic_DNA"/>
</dbReference>
<accession>A0A380K0A5</accession>
<dbReference type="InterPro" id="IPR051917">
    <property type="entry name" value="Transposase-Integrase"/>
</dbReference>
<dbReference type="InterPro" id="IPR053392">
    <property type="entry name" value="Transposase_IS30-like"/>
</dbReference>
<dbReference type="EMBL" id="UHFN01000005">
    <property type="protein sequence ID" value="SUN58239.1"/>
    <property type="molecule type" value="Genomic_DNA"/>
</dbReference>
<organism evidence="1 4">
    <name type="scientific">Streptococcus hyointestinalis</name>
    <dbReference type="NCBI Taxonomy" id="1337"/>
    <lineage>
        <taxon>Bacteria</taxon>
        <taxon>Bacillati</taxon>
        <taxon>Bacillota</taxon>
        <taxon>Bacilli</taxon>
        <taxon>Lactobacillales</taxon>
        <taxon>Streptococcaceae</taxon>
        <taxon>Streptococcus</taxon>
    </lineage>
</organism>
<dbReference type="PANTHER" id="PTHR10948">
    <property type="entry name" value="TRANSPOSASE"/>
    <property type="match status" value="1"/>
</dbReference>
<dbReference type="GO" id="GO:0006313">
    <property type="term" value="P:DNA transposition"/>
    <property type="evidence" value="ECO:0007669"/>
    <property type="project" value="InterPro"/>
</dbReference>
<name>A0A380K0A5_9STRE</name>
<dbReference type="SUPFAM" id="SSF53098">
    <property type="entry name" value="Ribonuclease H-like"/>
    <property type="match status" value="1"/>
</dbReference>
<dbReference type="EMBL" id="UHFN01000007">
    <property type="protein sequence ID" value="SUN63160.1"/>
    <property type="molecule type" value="Genomic_DNA"/>
</dbReference>
<dbReference type="NCBIfam" id="NF033563">
    <property type="entry name" value="transpos_IS30"/>
    <property type="match status" value="1"/>
</dbReference>
<dbReference type="PROSITE" id="PS01043">
    <property type="entry name" value="TRANSPOSASE_IS30"/>
    <property type="match status" value="1"/>
</dbReference>
<keyword evidence="4" id="KW-1185">Reference proteome</keyword>
<evidence type="ECO:0000313" key="4">
    <source>
        <dbReference type="Proteomes" id="UP000254924"/>
    </source>
</evidence>
<reference evidence="1 4" key="1">
    <citation type="submission" date="2018-06" db="EMBL/GenBank/DDBJ databases">
        <authorList>
            <consortium name="Pathogen Informatics"/>
            <person name="Doyle S."/>
        </authorList>
    </citation>
    <scope>NUCLEOTIDE SEQUENCE [LARGE SCALE GENOMIC DNA]</scope>
    <source>
        <strain evidence="1 4">NCTC12224</strain>
    </source>
</reference>
<gene>
    <name evidence="1" type="ORF">NCTC12224_00268</name>
    <name evidence="2" type="ORF">NCTC12224_02027</name>
    <name evidence="3" type="ORF">NCTC12224_02271</name>
</gene>
<dbReference type="GO" id="GO:0003677">
    <property type="term" value="F:DNA binding"/>
    <property type="evidence" value="ECO:0007669"/>
    <property type="project" value="InterPro"/>
</dbReference>
<dbReference type="GO" id="GO:0005829">
    <property type="term" value="C:cytosol"/>
    <property type="evidence" value="ECO:0007669"/>
    <property type="project" value="TreeGrafter"/>
</dbReference>
<dbReference type="InterPro" id="IPR012337">
    <property type="entry name" value="RNaseH-like_sf"/>
</dbReference>
<dbReference type="InterPro" id="IPR001598">
    <property type="entry name" value="Transposase_IS30_CS"/>
</dbReference>